<dbReference type="GeneID" id="92367474"/>
<dbReference type="RefSeq" id="XP_067066767.1">
    <property type="nucleotide sequence ID" value="XM_067213516.1"/>
</dbReference>
<gene>
    <name evidence="2" type="ORF">cand_032900</name>
</gene>
<comment type="caution">
    <text evidence="2">The sequence shown here is derived from an EMBL/GenBank/DDBJ whole genome shotgun (WGS) entry which is preliminary data.</text>
</comment>
<evidence type="ECO:0000256" key="1">
    <source>
        <dbReference type="SAM" id="SignalP"/>
    </source>
</evidence>
<protein>
    <submittedName>
        <fullName evidence="2">Uncharacterized protein</fullName>
    </submittedName>
</protein>
<accession>A0A1J4MBI2</accession>
<evidence type="ECO:0000313" key="3">
    <source>
        <dbReference type="Proteomes" id="UP000186804"/>
    </source>
</evidence>
<feature type="signal peptide" evidence="1">
    <location>
        <begin position="1"/>
        <end position="23"/>
    </location>
</feature>
<dbReference type="Proteomes" id="UP000186804">
    <property type="component" value="Unassembled WGS sequence"/>
</dbReference>
<proteinExistence type="predicted"/>
<name>A0A1J4MBI2_9CRYT</name>
<evidence type="ECO:0000313" key="2">
    <source>
        <dbReference type="EMBL" id="OII71577.1"/>
    </source>
</evidence>
<dbReference type="EMBL" id="LRBS01000121">
    <property type="protein sequence ID" value="OII71577.1"/>
    <property type="molecule type" value="Genomic_DNA"/>
</dbReference>
<dbReference type="VEuPathDB" id="CryptoDB:cand_032900"/>
<keyword evidence="3" id="KW-1185">Reference proteome</keyword>
<organism evidence="2 3">
    <name type="scientific">Cryptosporidium andersoni</name>
    <dbReference type="NCBI Taxonomy" id="117008"/>
    <lineage>
        <taxon>Eukaryota</taxon>
        <taxon>Sar</taxon>
        <taxon>Alveolata</taxon>
        <taxon>Apicomplexa</taxon>
        <taxon>Conoidasida</taxon>
        <taxon>Coccidia</taxon>
        <taxon>Eucoccidiorida</taxon>
        <taxon>Eimeriorina</taxon>
        <taxon>Cryptosporidiidae</taxon>
        <taxon>Cryptosporidium</taxon>
    </lineage>
</organism>
<dbReference type="AlphaFoldDB" id="A0A1J4MBI2"/>
<sequence>MIGKATTLLLGLILVAPIAQIQALRPSASSVNNYISSFMQHHSTIQQMVQELTSQIADENPASVGVSAETAPSTVRHGRDTITLTIGYGPLASTGEMLPFFGNTGPKVPIIITSPQPIMDIEELTASYQRESKTPGSAAFIDREALAQGISNPKVTLDQVGATLKSTLQSAALFAADARNIASLIEE</sequence>
<keyword evidence="1" id="KW-0732">Signal</keyword>
<dbReference type="OrthoDB" id="340861at2759"/>
<feature type="chain" id="PRO_5012768964" evidence="1">
    <location>
        <begin position="24"/>
        <end position="187"/>
    </location>
</feature>
<reference evidence="2 3" key="1">
    <citation type="submission" date="2016-10" db="EMBL/GenBank/DDBJ databases">
        <title>Reductive evolution of mitochondrial metabolism and differential evolution of invasion-related proteins in Cryptosporidium.</title>
        <authorList>
            <person name="Liu S."/>
            <person name="Roellig D.M."/>
            <person name="Guo Y."/>
            <person name="Li N."/>
            <person name="Frace M.A."/>
            <person name="Tang K."/>
            <person name="Zhang L."/>
            <person name="Feng Y."/>
            <person name="Xiao L."/>
        </authorList>
    </citation>
    <scope>NUCLEOTIDE SEQUENCE [LARGE SCALE GENOMIC DNA]</scope>
    <source>
        <strain evidence="2">30847</strain>
    </source>
</reference>